<name>A0A6N4VGK4_9MYCO</name>
<dbReference type="EMBL" id="AP022570">
    <property type="protein sequence ID" value="BBX53995.1"/>
    <property type="molecule type" value="Genomic_DNA"/>
</dbReference>
<proteinExistence type="predicted"/>
<dbReference type="KEGG" id="mpof:MPOR_50210"/>
<dbReference type="Gene3D" id="3.10.180.10">
    <property type="entry name" value="2,3-Dihydroxybiphenyl 1,2-Dioxygenase, domain 1"/>
    <property type="match status" value="1"/>
</dbReference>
<dbReference type="AlphaFoldDB" id="A0A6N4VGK4"/>
<evidence type="ECO:0000256" key="1">
    <source>
        <dbReference type="SAM" id="MobiDB-lite"/>
    </source>
</evidence>
<keyword evidence="3" id="KW-1185">Reference proteome</keyword>
<protein>
    <recommendedName>
        <fullName evidence="4">Glyoxalase</fullName>
    </recommendedName>
</protein>
<feature type="compositionally biased region" description="Low complexity" evidence="1">
    <location>
        <begin position="92"/>
        <end position="108"/>
    </location>
</feature>
<organism evidence="2 3">
    <name type="scientific">Mycolicibacterium poriferae</name>
    <dbReference type="NCBI Taxonomy" id="39694"/>
    <lineage>
        <taxon>Bacteria</taxon>
        <taxon>Bacillati</taxon>
        <taxon>Actinomycetota</taxon>
        <taxon>Actinomycetes</taxon>
        <taxon>Mycobacteriales</taxon>
        <taxon>Mycobacteriaceae</taxon>
        <taxon>Mycolicibacterium</taxon>
    </lineage>
</organism>
<dbReference type="InterPro" id="IPR029068">
    <property type="entry name" value="Glyas_Bleomycin-R_OHBP_Dase"/>
</dbReference>
<sequence length="237" mass="24523">MSLTVDEIHVADAPDAWARAGFTVDSAGDAAPCCRVGGVRIRLVGSHHGSGIVGWSLGGLPAGFSGELDGIATARSDDCGAATASTPTEVNPAASASTSTHAPRAAPAEHSNGVTAIDHVVLLSPDPDRTVAAMEALGEHPRRERRGELGGQPIRQIFFRFGEVIVEVVGAPAAAGDGPSTLWGITYDTADIDATAAFFGERTAPVKPAVQPGRRITTVRHRELDISVRTALISARH</sequence>
<evidence type="ECO:0000313" key="2">
    <source>
        <dbReference type="EMBL" id="BBX53995.1"/>
    </source>
</evidence>
<feature type="region of interest" description="Disordered" evidence="1">
    <location>
        <begin position="79"/>
        <end position="110"/>
    </location>
</feature>
<reference evidence="2 3" key="1">
    <citation type="journal article" date="2019" name="Emerg. Microbes Infect.">
        <title>Comprehensive subspecies identification of 175 nontuberculous mycobacteria species based on 7547 genomic profiles.</title>
        <authorList>
            <person name="Matsumoto Y."/>
            <person name="Kinjo T."/>
            <person name="Motooka D."/>
            <person name="Nabeya D."/>
            <person name="Jung N."/>
            <person name="Uechi K."/>
            <person name="Horii T."/>
            <person name="Iida T."/>
            <person name="Fujita J."/>
            <person name="Nakamura S."/>
        </authorList>
    </citation>
    <scope>NUCLEOTIDE SEQUENCE [LARGE SCALE GENOMIC DNA]</scope>
    <source>
        <strain evidence="2 3">JCM 12603</strain>
    </source>
</reference>
<gene>
    <name evidence="2" type="ORF">MPOR_50210</name>
</gene>
<dbReference type="SUPFAM" id="SSF54593">
    <property type="entry name" value="Glyoxalase/Bleomycin resistance protein/Dihydroxybiphenyl dioxygenase"/>
    <property type="match status" value="1"/>
</dbReference>
<accession>A0A6N4VGK4</accession>
<evidence type="ECO:0008006" key="4">
    <source>
        <dbReference type="Google" id="ProtNLM"/>
    </source>
</evidence>
<dbReference type="Proteomes" id="UP000466785">
    <property type="component" value="Chromosome"/>
</dbReference>
<dbReference type="RefSeq" id="WP_163678745.1">
    <property type="nucleotide sequence ID" value="NZ_AP022570.1"/>
</dbReference>
<evidence type="ECO:0000313" key="3">
    <source>
        <dbReference type="Proteomes" id="UP000466785"/>
    </source>
</evidence>